<keyword evidence="11 13" id="KW-0472">Membrane</keyword>
<evidence type="ECO:0000259" key="14">
    <source>
        <dbReference type="Pfam" id="PF01292"/>
    </source>
</evidence>
<sequence>MQWRNSSDRFGLVTGSLHWLMALLVIGLTALGLWMTSLTYYSPYYTSAPSWHKSLGLVFAALLVLRLIWRAATPSPGHLASHKNWERLLASGAQWLMYGAMLLIVTSGYLISTAKGSGVSLFGWFEVPALVSGLPEQADVAGAVHYWLALGLLALAGLHALGALKHHLIDKDNTLRRMLGMRLLNATENGK</sequence>
<keyword evidence="4" id="KW-1003">Cell membrane</keyword>
<evidence type="ECO:0000256" key="7">
    <source>
        <dbReference type="ARBA" id="ARBA00022723"/>
    </source>
</evidence>
<name>A0A1S8DK63_9GAMM</name>
<evidence type="ECO:0000256" key="4">
    <source>
        <dbReference type="ARBA" id="ARBA00022475"/>
    </source>
</evidence>
<dbReference type="GO" id="GO:0005886">
    <property type="term" value="C:plasma membrane"/>
    <property type="evidence" value="ECO:0007669"/>
    <property type="project" value="UniProtKB-SubCell"/>
</dbReference>
<dbReference type="AlphaFoldDB" id="A0A1S8DK63"/>
<feature type="transmembrane region" description="Helical" evidence="13">
    <location>
        <begin position="93"/>
        <end position="111"/>
    </location>
</feature>
<protein>
    <submittedName>
        <fullName evidence="15">Cytochrome b</fullName>
    </submittedName>
</protein>
<dbReference type="GO" id="GO:0020037">
    <property type="term" value="F:heme binding"/>
    <property type="evidence" value="ECO:0007669"/>
    <property type="project" value="TreeGrafter"/>
</dbReference>
<keyword evidence="7" id="KW-0479">Metal-binding</keyword>
<evidence type="ECO:0000256" key="5">
    <source>
        <dbReference type="ARBA" id="ARBA00022617"/>
    </source>
</evidence>
<comment type="caution">
    <text evidence="15">The sequence shown here is derived from an EMBL/GenBank/DDBJ whole genome shotgun (WGS) entry which is preliminary data.</text>
</comment>
<evidence type="ECO:0000256" key="9">
    <source>
        <dbReference type="ARBA" id="ARBA00022989"/>
    </source>
</evidence>
<evidence type="ECO:0000256" key="10">
    <source>
        <dbReference type="ARBA" id="ARBA00023004"/>
    </source>
</evidence>
<evidence type="ECO:0000313" key="15">
    <source>
        <dbReference type="EMBL" id="ONM44767.1"/>
    </source>
</evidence>
<evidence type="ECO:0000256" key="11">
    <source>
        <dbReference type="ARBA" id="ARBA00023136"/>
    </source>
</evidence>
<comment type="similarity">
    <text evidence="12">Belongs to the cytochrome b561 family.</text>
</comment>
<dbReference type="Pfam" id="PF01292">
    <property type="entry name" value="Ni_hydr_CYTB"/>
    <property type="match status" value="1"/>
</dbReference>
<feature type="transmembrane region" description="Helical" evidence="13">
    <location>
        <begin position="144"/>
        <end position="164"/>
    </location>
</feature>
<dbReference type="OrthoDB" id="9793784at2"/>
<dbReference type="PANTHER" id="PTHR30529:SF1">
    <property type="entry name" value="CYTOCHROME B561 HOMOLOG 2"/>
    <property type="match status" value="1"/>
</dbReference>
<evidence type="ECO:0000256" key="12">
    <source>
        <dbReference type="ARBA" id="ARBA00037975"/>
    </source>
</evidence>
<evidence type="ECO:0000256" key="1">
    <source>
        <dbReference type="ARBA" id="ARBA00001970"/>
    </source>
</evidence>
<keyword evidence="16" id="KW-1185">Reference proteome</keyword>
<comment type="cofactor">
    <cofactor evidence="1">
        <name>heme b</name>
        <dbReference type="ChEBI" id="CHEBI:60344"/>
    </cofactor>
</comment>
<feature type="transmembrane region" description="Helical" evidence="13">
    <location>
        <begin position="12"/>
        <end position="34"/>
    </location>
</feature>
<keyword evidence="8" id="KW-0249">Electron transport</keyword>
<evidence type="ECO:0000313" key="16">
    <source>
        <dbReference type="Proteomes" id="UP000242847"/>
    </source>
</evidence>
<dbReference type="Gene3D" id="1.20.950.20">
    <property type="entry name" value="Transmembrane di-heme cytochromes, Chain C"/>
    <property type="match status" value="1"/>
</dbReference>
<dbReference type="InterPro" id="IPR016174">
    <property type="entry name" value="Di-haem_cyt_TM"/>
</dbReference>
<evidence type="ECO:0000256" key="8">
    <source>
        <dbReference type="ARBA" id="ARBA00022982"/>
    </source>
</evidence>
<keyword evidence="9 13" id="KW-1133">Transmembrane helix</keyword>
<dbReference type="SUPFAM" id="SSF81342">
    <property type="entry name" value="Transmembrane di-heme cytochromes"/>
    <property type="match status" value="1"/>
</dbReference>
<reference evidence="15 16" key="1">
    <citation type="submission" date="2017-01" db="EMBL/GenBank/DDBJ databases">
        <title>Draft genome sequence of Pseudomonas pachastrellae type strain CCUG 46540T from a deep sea.</title>
        <authorList>
            <person name="Gomila M."/>
            <person name="Mulet M."/>
            <person name="Lalucat J."/>
            <person name="Garcia-Valdes E."/>
        </authorList>
    </citation>
    <scope>NUCLEOTIDE SEQUENCE [LARGE SCALE GENOMIC DNA]</scope>
    <source>
        <strain evidence="15 16">CCUG 46540</strain>
    </source>
</reference>
<keyword evidence="3" id="KW-0813">Transport</keyword>
<dbReference type="InterPro" id="IPR011577">
    <property type="entry name" value="Cyt_b561_bac/Ni-Hgenase"/>
</dbReference>
<feature type="transmembrane region" description="Helical" evidence="13">
    <location>
        <begin position="54"/>
        <end position="72"/>
    </location>
</feature>
<evidence type="ECO:0000256" key="3">
    <source>
        <dbReference type="ARBA" id="ARBA00022448"/>
    </source>
</evidence>
<feature type="domain" description="Cytochrome b561 bacterial/Ni-hydrogenase" evidence="14">
    <location>
        <begin position="9"/>
        <end position="180"/>
    </location>
</feature>
<gene>
    <name evidence="15" type="ORF">BXT89_06150</name>
</gene>
<evidence type="ECO:0000256" key="2">
    <source>
        <dbReference type="ARBA" id="ARBA00004651"/>
    </source>
</evidence>
<dbReference type="STRING" id="254161.SAMN05216256_10962"/>
<organism evidence="15 16">
    <name type="scientific">Halopseudomonas pachastrellae</name>
    <dbReference type="NCBI Taxonomy" id="254161"/>
    <lineage>
        <taxon>Bacteria</taxon>
        <taxon>Pseudomonadati</taxon>
        <taxon>Pseudomonadota</taxon>
        <taxon>Gammaproteobacteria</taxon>
        <taxon>Pseudomonadales</taxon>
        <taxon>Pseudomonadaceae</taxon>
        <taxon>Halopseudomonas</taxon>
    </lineage>
</organism>
<dbReference type="EMBL" id="MUBC01000010">
    <property type="protein sequence ID" value="ONM44767.1"/>
    <property type="molecule type" value="Genomic_DNA"/>
</dbReference>
<dbReference type="GO" id="GO:0046872">
    <property type="term" value="F:metal ion binding"/>
    <property type="evidence" value="ECO:0007669"/>
    <property type="project" value="UniProtKB-KW"/>
</dbReference>
<keyword evidence="6 13" id="KW-0812">Transmembrane</keyword>
<evidence type="ECO:0000256" key="13">
    <source>
        <dbReference type="SAM" id="Phobius"/>
    </source>
</evidence>
<dbReference type="GO" id="GO:0022904">
    <property type="term" value="P:respiratory electron transport chain"/>
    <property type="evidence" value="ECO:0007669"/>
    <property type="project" value="InterPro"/>
</dbReference>
<dbReference type="Proteomes" id="UP000242847">
    <property type="component" value="Unassembled WGS sequence"/>
</dbReference>
<dbReference type="InterPro" id="IPR052168">
    <property type="entry name" value="Cytochrome_b561_oxidase"/>
</dbReference>
<comment type="subcellular location">
    <subcellularLocation>
        <location evidence="2">Cell membrane</location>
        <topology evidence="2">Multi-pass membrane protein</topology>
    </subcellularLocation>
</comment>
<accession>A0A1S8DK63</accession>
<keyword evidence="10" id="KW-0408">Iron</keyword>
<dbReference type="PANTHER" id="PTHR30529">
    <property type="entry name" value="CYTOCHROME B561"/>
    <property type="match status" value="1"/>
</dbReference>
<dbReference type="GO" id="GO:0009055">
    <property type="term" value="F:electron transfer activity"/>
    <property type="evidence" value="ECO:0007669"/>
    <property type="project" value="InterPro"/>
</dbReference>
<proteinExistence type="inferred from homology"/>
<dbReference type="RefSeq" id="WP_083725857.1">
    <property type="nucleotide sequence ID" value="NZ_FOUD01000009.1"/>
</dbReference>
<evidence type="ECO:0000256" key="6">
    <source>
        <dbReference type="ARBA" id="ARBA00022692"/>
    </source>
</evidence>
<keyword evidence="5" id="KW-0349">Heme</keyword>